<organism evidence="2 3">
    <name type="scientific">Polarella glacialis</name>
    <name type="common">Dinoflagellate</name>
    <dbReference type="NCBI Taxonomy" id="89957"/>
    <lineage>
        <taxon>Eukaryota</taxon>
        <taxon>Sar</taxon>
        <taxon>Alveolata</taxon>
        <taxon>Dinophyceae</taxon>
        <taxon>Suessiales</taxon>
        <taxon>Suessiaceae</taxon>
        <taxon>Polarella</taxon>
    </lineage>
</organism>
<protein>
    <submittedName>
        <fullName evidence="2">Uncharacterized protein</fullName>
    </submittedName>
</protein>
<feature type="non-terminal residue" evidence="2">
    <location>
        <position position="241"/>
    </location>
</feature>
<sequence length="241" mass="25458">FVLMRALDRPGCAELLQNLLGCDVVLPRVIPTSCVSRPLKGLLLQQVLQYLRATRWPSFLMAVLDQGVKIGADSPSSNSGQPADGRTAGVTVGSSSPTGRQSGAPGSPELRTPARKASWSSPCSAGFSTPTLGGLTPQMVTTPCSTPQRFPMAGAKAEASPFLSLAAPPSSPSTLRGTEALSFLDLPVFPLSPCLRGASQNVQDAGQDGFEGGRAVRRRSRTRRRTTWELQARAPIGEWVC</sequence>
<dbReference type="EMBL" id="CAJNNW010027755">
    <property type="protein sequence ID" value="CAE8693006.1"/>
    <property type="molecule type" value="Genomic_DNA"/>
</dbReference>
<dbReference type="AlphaFoldDB" id="A0A813K3B9"/>
<name>A0A813K3B9_POLGL</name>
<gene>
    <name evidence="2" type="ORF">PGLA2088_LOCUS28154</name>
</gene>
<accession>A0A813K3B9</accession>
<feature type="compositionally biased region" description="Polar residues" evidence="1">
    <location>
        <begin position="92"/>
        <end position="101"/>
    </location>
</feature>
<dbReference type="Proteomes" id="UP000626109">
    <property type="component" value="Unassembled WGS sequence"/>
</dbReference>
<evidence type="ECO:0000256" key="1">
    <source>
        <dbReference type="SAM" id="MobiDB-lite"/>
    </source>
</evidence>
<evidence type="ECO:0000313" key="3">
    <source>
        <dbReference type="Proteomes" id="UP000626109"/>
    </source>
</evidence>
<evidence type="ECO:0000313" key="2">
    <source>
        <dbReference type="EMBL" id="CAE8693006.1"/>
    </source>
</evidence>
<proteinExistence type="predicted"/>
<reference evidence="2" key="1">
    <citation type="submission" date="2021-02" db="EMBL/GenBank/DDBJ databases">
        <authorList>
            <person name="Dougan E. K."/>
            <person name="Rhodes N."/>
            <person name="Thang M."/>
            <person name="Chan C."/>
        </authorList>
    </citation>
    <scope>NUCLEOTIDE SEQUENCE</scope>
</reference>
<comment type="caution">
    <text evidence="2">The sequence shown here is derived from an EMBL/GenBank/DDBJ whole genome shotgun (WGS) entry which is preliminary data.</text>
</comment>
<feature type="compositionally biased region" description="Basic residues" evidence="1">
    <location>
        <begin position="215"/>
        <end position="224"/>
    </location>
</feature>
<feature type="region of interest" description="Disordered" evidence="1">
    <location>
        <begin position="203"/>
        <end position="224"/>
    </location>
</feature>
<feature type="region of interest" description="Disordered" evidence="1">
    <location>
        <begin position="72"/>
        <end position="123"/>
    </location>
</feature>